<protein>
    <submittedName>
        <fullName evidence="1">Uu.00g100740.m01.CDS01</fullName>
    </submittedName>
</protein>
<sequence length="137" mass="15505">MLSSTYFEEFIQRIKSKIEEELKASSVSVPVAVLPSKAPDPLTAGNIDSIIPLLLTGLQNKYRLHVLSIHWKQDLRKISKATFDRCEANVKDAIDSFLPPKWEGKDEEGPALRKDDEKAVEKWNEAWARENAGEAQK</sequence>
<dbReference type="AlphaFoldDB" id="A0AAI8YCY2"/>
<gene>
    <name evidence="1" type="ORF">KHLLAP_LOCUS3148</name>
</gene>
<proteinExistence type="predicted"/>
<evidence type="ECO:0000313" key="1">
    <source>
        <dbReference type="EMBL" id="CAJ2502680.1"/>
    </source>
</evidence>
<organism evidence="1 2">
    <name type="scientific">Anthostomella pinea</name>
    <dbReference type="NCBI Taxonomy" id="933095"/>
    <lineage>
        <taxon>Eukaryota</taxon>
        <taxon>Fungi</taxon>
        <taxon>Dikarya</taxon>
        <taxon>Ascomycota</taxon>
        <taxon>Pezizomycotina</taxon>
        <taxon>Sordariomycetes</taxon>
        <taxon>Xylariomycetidae</taxon>
        <taxon>Xylariales</taxon>
        <taxon>Xylariaceae</taxon>
        <taxon>Anthostomella</taxon>
    </lineage>
</organism>
<comment type="caution">
    <text evidence="1">The sequence shown here is derived from an EMBL/GenBank/DDBJ whole genome shotgun (WGS) entry which is preliminary data.</text>
</comment>
<reference evidence="1" key="1">
    <citation type="submission" date="2023-10" db="EMBL/GenBank/DDBJ databases">
        <authorList>
            <person name="Hackl T."/>
        </authorList>
    </citation>
    <scope>NUCLEOTIDE SEQUENCE</scope>
</reference>
<dbReference type="EMBL" id="CAUWAG010000004">
    <property type="protein sequence ID" value="CAJ2502680.1"/>
    <property type="molecule type" value="Genomic_DNA"/>
</dbReference>
<name>A0AAI8YCY2_9PEZI</name>
<dbReference type="Proteomes" id="UP001295740">
    <property type="component" value="Unassembled WGS sequence"/>
</dbReference>
<keyword evidence="2" id="KW-1185">Reference proteome</keyword>
<evidence type="ECO:0000313" key="2">
    <source>
        <dbReference type="Proteomes" id="UP001295740"/>
    </source>
</evidence>
<accession>A0AAI8YCY2</accession>